<dbReference type="SUPFAM" id="SSF143100">
    <property type="entry name" value="TTHA1013/TTHA0281-like"/>
    <property type="match status" value="1"/>
</dbReference>
<feature type="domain" description="HicB-like antitoxin of toxin-antitoxin system" evidence="1">
    <location>
        <begin position="15"/>
        <end position="72"/>
    </location>
</feature>
<accession>A0A1G5BF35</accession>
<dbReference type="STRING" id="582692.SAMN05720606_101346"/>
<dbReference type="EMBL" id="FMVM01000001">
    <property type="protein sequence ID" value="SCX88748.1"/>
    <property type="molecule type" value="Genomic_DNA"/>
</dbReference>
<evidence type="ECO:0000259" key="1">
    <source>
        <dbReference type="Pfam" id="PF15919"/>
    </source>
</evidence>
<dbReference type="Proteomes" id="UP000198538">
    <property type="component" value="Unassembled WGS sequence"/>
</dbReference>
<dbReference type="InterPro" id="IPR035069">
    <property type="entry name" value="TTHA1013/TTHA0281-like"/>
</dbReference>
<proteinExistence type="predicted"/>
<evidence type="ECO:0000313" key="3">
    <source>
        <dbReference type="Proteomes" id="UP000198538"/>
    </source>
</evidence>
<dbReference type="PANTHER" id="PTHR34504:SF2">
    <property type="entry name" value="UPF0150 PROTEIN SSL0259"/>
    <property type="match status" value="1"/>
</dbReference>
<keyword evidence="3" id="KW-1185">Reference proteome</keyword>
<protein>
    <submittedName>
        <fullName evidence="2">Predicted nuclease of the RNAse H fold, HicB family</fullName>
    </submittedName>
</protein>
<dbReference type="AlphaFoldDB" id="A0A1G5BF35"/>
<dbReference type="InterPro" id="IPR031807">
    <property type="entry name" value="HicB-like"/>
</dbReference>
<organism evidence="2 3">
    <name type="scientific">Paenibacillus polysaccharolyticus</name>
    <dbReference type="NCBI Taxonomy" id="582692"/>
    <lineage>
        <taxon>Bacteria</taxon>
        <taxon>Bacillati</taxon>
        <taxon>Bacillota</taxon>
        <taxon>Bacilli</taxon>
        <taxon>Bacillales</taxon>
        <taxon>Paenibacillaceae</taxon>
        <taxon>Paenibacillus</taxon>
    </lineage>
</organism>
<dbReference type="Pfam" id="PF15919">
    <property type="entry name" value="HicB_lk_antitox"/>
    <property type="match status" value="1"/>
</dbReference>
<name>A0A1G5BF35_9BACL</name>
<dbReference type="RefSeq" id="WP_090915309.1">
    <property type="nucleotide sequence ID" value="NZ_FMVM01000001.1"/>
</dbReference>
<dbReference type="InterPro" id="IPR051404">
    <property type="entry name" value="TA_system_antitoxin"/>
</dbReference>
<gene>
    <name evidence="2" type="ORF">SAMN05720606_101346</name>
</gene>
<evidence type="ECO:0000313" key="2">
    <source>
        <dbReference type="EMBL" id="SCX88748.1"/>
    </source>
</evidence>
<reference evidence="3" key="1">
    <citation type="submission" date="2016-10" db="EMBL/GenBank/DDBJ databases">
        <authorList>
            <person name="Varghese N."/>
            <person name="Submissions S."/>
        </authorList>
    </citation>
    <scope>NUCLEOTIDE SEQUENCE [LARGE SCALE GENOMIC DNA]</scope>
    <source>
        <strain evidence="3">BL9</strain>
    </source>
</reference>
<dbReference type="Gene3D" id="3.30.160.250">
    <property type="match status" value="1"/>
</dbReference>
<sequence>MIRTYNYYAIFNFADDGINVSFPDLPGCLTYGHTLEEALIMARDALALYLDGEPVEELPPPQTMPQLSNPNDKAYLIKVNIHY</sequence>
<dbReference type="PANTHER" id="PTHR34504">
    <property type="entry name" value="ANTITOXIN HICB"/>
    <property type="match status" value="1"/>
</dbReference>